<sequence length="332" mass="37003">MVSLFKLTVLQSSSSRRLLSSLKDELFSDKDCHVVGLKNGAIAFWHPKKEIPYEVTRAITAEDLKKDKEARGAKYQLPYGGQGPPDPILREVFHSGATEFKTRTPLWFGRRSFEDGLKIQEHLFQSIRQIPGKKNYICLVEHDPVYTVGLRDTSYGKTEELGLRATGADFQRIKRGGLITFHGPGQLVIYPIIDLRSIKVNGKSLGVRTFVDCLEETVIRLCSRVYNIKDVGRTQDPGVWVGNDKKIAAIGVQVRHGITSHGMALNCNVDLKWFDHIVPCGIAGKTATSLSMELGTEINIGDVLRPLTVTLEDVFQSKIDFETVEGGNYGKK</sequence>
<dbReference type="PROSITE" id="PS01313">
    <property type="entry name" value="LIPB"/>
    <property type="match status" value="1"/>
</dbReference>
<evidence type="ECO:0000256" key="2">
    <source>
        <dbReference type="ARBA" id="ARBA00007907"/>
    </source>
</evidence>
<dbReference type="PANTHER" id="PTHR10993:SF7">
    <property type="entry name" value="LIPOYLTRANSFERASE 2, MITOCHONDRIAL-RELATED"/>
    <property type="match status" value="1"/>
</dbReference>
<dbReference type="Proteomes" id="UP000582659">
    <property type="component" value="Unassembled WGS sequence"/>
</dbReference>
<dbReference type="AlphaFoldDB" id="A0A7I8WT79"/>
<feature type="domain" description="BPL/LPL catalytic" evidence="8">
    <location>
        <begin position="131"/>
        <end position="319"/>
    </location>
</feature>
<evidence type="ECO:0000256" key="5">
    <source>
        <dbReference type="ARBA" id="ARBA00023315"/>
    </source>
</evidence>
<gene>
    <name evidence="9" type="ORF">BXYJ_LOCUS9147</name>
</gene>
<dbReference type="InterPro" id="IPR020605">
    <property type="entry name" value="Octanoyltransferase_CS"/>
</dbReference>
<evidence type="ECO:0000256" key="7">
    <source>
        <dbReference type="ARBA" id="ARBA00033331"/>
    </source>
</evidence>
<dbReference type="HAMAP" id="MF_00013">
    <property type="entry name" value="LipB"/>
    <property type="match status" value="1"/>
</dbReference>
<dbReference type="CDD" id="cd16444">
    <property type="entry name" value="LipB"/>
    <property type="match status" value="1"/>
</dbReference>
<dbReference type="GO" id="GO:0009249">
    <property type="term" value="P:protein lipoylation"/>
    <property type="evidence" value="ECO:0007669"/>
    <property type="project" value="InterPro"/>
</dbReference>
<reference evidence="9" key="1">
    <citation type="submission" date="2020-09" db="EMBL/GenBank/DDBJ databases">
        <authorList>
            <person name="Kikuchi T."/>
        </authorList>
    </citation>
    <scope>NUCLEOTIDE SEQUENCE</scope>
    <source>
        <strain evidence="9">Ka4C1</strain>
    </source>
</reference>
<dbReference type="Gene3D" id="3.30.930.10">
    <property type="entry name" value="Bira Bifunctional Protein, Domain 2"/>
    <property type="match status" value="1"/>
</dbReference>
<evidence type="ECO:0000256" key="4">
    <source>
        <dbReference type="ARBA" id="ARBA00022679"/>
    </source>
</evidence>
<keyword evidence="10" id="KW-1185">Reference proteome</keyword>
<comment type="caution">
    <text evidence="9">The sequence shown here is derived from an EMBL/GenBank/DDBJ whole genome shotgun (WGS) entry which is preliminary data.</text>
</comment>
<accession>A0A7I8WT79</accession>
<dbReference type="EMBL" id="CAJFCV020000004">
    <property type="protein sequence ID" value="CAG9116003.1"/>
    <property type="molecule type" value="Genomic_DNA"/>
</dbReference>
<dbReference type="NCBIfam" id="TIGR00214">
    <property type="entry name" value="lipB"/>
    <property type="match status" value="1"/>
</dbReference>
<organism evidence="9 10">
    <name type="scientific">Bursaphelenchus xylophilus</name>
    <name type="common">Pinewood nematode worm</name>
    <name type="synonym">Aphelenchoides xylophilus</name>
    <dbReference type="NCBI Taxonomy" id="6326"/>
    <lineage>
        <taxon>Eukaryota</taxon>
        <taxon>Metazoa</taxon>
        <taxon>Ecdysozoa</taxon>
        <taxon>Nematoda</taxon>
        <taxon>Chromadorea</taxon>
        <taxon>Rhabditida</taxon>
        <taxon>Tylenchina</taxon>
        <taxon>Tylenchomorpha</taxon>
        <taxon>Aphelenchoidea</taxon>
        <taxon>Aphelenchoididae</taxon>
        <taxon>Bursaphelenchus</taxon>
    </lineage>
</organism>
<dbReference type="InterPro" id="IPR000544">
    <property type="entry name" value="Octanoyltransferase"/>
</dbReference>
<dbReference type="InterPro" id="IPR004143">
    <property type="entry name" value="BPL_LPL_catalytic"/>
</dbReference>
<evidence type="ECO:0000259" key="8">
    <source>
        <dbReference type="PROSITE" id="PS51733"/>
    </source>
</evidence>
<dbReference type="PANTHER" id="PTHR10993">
    <property type="entry name" value="OCTANOYLTRANSFERASE"/>
    <property type="match status" value="1"/>
</dbReference>
<evidence type="ECO:0000256" key="1">
    <source>
        <dbReference type="ARBA" id="ARBA00004821"/>
    </source>
</evidence>
<dbReference type="Proteomes" id="UP000659654">
    <property type="component" value="Unassembled WGS sequence"/>
</dbReference>
<dbReference type="SUPFAM" id="SSF55681">
    <property type="entry name" value="Class II aaRS and biotin synthetases"/>
    <property type="match status" value="1"/>
</dbReference>
<comment type="similarity">
    <text evidence="2">Belongs to the LipB family.</text>
</comment>
<dbReference type="PROSITE" id="PS51733">
    <property type="entry name" value="BPL_LPL_CATALYTIC"/>
    <property type="match status" value="1"/>
</dbReference>
<name>A0A7I8WT79_BURXY</name>
<keyword evidence="4" id="KW-0808">Transferase</keyword>
<dbReference type="Pfam" id="PF21948">
    <property type="entry name" value="LplA-B_cat"/>
    <property type="match status" value="1"/>
</dbReference>
<dbReference type="EC" id="2.3.1.181" evidence="3"/>
<dbReference type="UniPathway" id="UPA00538">
    <property type="reaction ID" value="UER00592"/>
</dbReference>
<proteinExistence type="inferred from homology"/>
<evidence type="ECO:0000313" key="10">
    <source>
        <dbReference type="Proteomes" id="UP000659654"/>
    </source>
</evidence>
<keyword evidence="5" id="KW-0012">Acyltransferase</keyword>
<evidence type="ECO:0000313" key="9">
    <source>
        <dbReference type="EMBL" id="CAD5226602.1"/>
    </source>
</evidence>
<dbReference type="GO" id="GO:0033819">
    <property type="term" value="F:lipoyl(octanoyl) transferase activity"/>
    <property type="evidence" value="ECO:0007669"/>
    <property type="project" value="UniProtKB-EC"/>
</dbReference>
<dbReference type="SMR" id="A0A7I8WT79"/>
<dbReference type="EMBL" id="CAJFDI010000004">
    <property type="protein sequence ID" value="CAD5226602.1"/>
    <property type="molecule type" value="Genomic_DNA"/>
</dbReference>
<evidence type="ECO:0000256" key="3">
    <source>
        <dbReference type="ARBA" id="ARBA00012334"/>
    </source>
</evidence>
<comment type="pathway">
    <text evidence="1">Protein modification; protein lipoylation via endogenous pathway; protein N(6)-(lipoyl)lysine from octanoyl-[acyl-carrier-protein]: step 1/2.</text>
</comment>
<evidence type="ECO:0000256" key="6">
    <source>
        <dbReference type="ARBA" id="ARBA00030797"/>
    </source>
</evidence>
<dbReference type="OrthoDB" id="19908at2759"/>
<protein>
    <recommendedName>
        <fullName evidence="3">lipoyl(octanoyl) transferase</fullName>
        <ecNumber evidence="3">2.3.1.181</ecNumber>
    </recommendedName>
    <alternativeName>
        <fullName evidence="6">Lipoate-protein ligase B</fullName>
    </alternativeName>
    <alternativeName>
        <fullName evidence="7">Lipoyl/octanoyl transferase</fullName>
    </alternativeName>
</protein>
<dbReference type="InterPro" id="IPR045864">
    <property type="entry name" value="aa-tRNA-synth_II/BPL/LPL"/>
</dbReference>